<keyword evidence="3" id="KW-0255">Endonuclease</keyword>
<evidence type="ECO:0000256" key="6">
    <source>
        <dbReference type="ARBA" id="ARBA00022908"/>
    </source>
</evidence>
<dbReference type="InterPro" id="IPR012337">
    <property type="entry name" value="RNaseH-like_sf"/>
</dbReference>
<evidence type="ECO:0000259" key="11">
    <source>
        <dbReference type="Pfam" id="PF25597"/>
    </source>
</evidence>
<keyword evidence="8" id="KW-0239">DNA-directed DNA polymerase</keyword>
<dbReference type="GO" id="GO:0046872">
    <property type="term" value="F:metal ion binding"/>
    <property type="evidence" value="ECO:0007669"/>
    <property type="project" value="UniProtKB-KW"/>
</dbReference>
<organism evidence="12 13">
    <name type="scientific">Vitrella brassicaformis (strain CCMP3155)</name>
    <dbReference type="NCBI Taxonomy" id="1169540"/>
    <lineage>
        <taxon>Eukaryota</taxon>
        <taxon>Sar</taxon>
        <taxon>Alveolata</taxon>
        <taxon>Colpodellida</taxon>
        <taxon>Vitrellaceae</taxon>
        <taxon>Vitrella</taxon>
    </lineage>
</organism>
<dbReference type="VEuPathDB" id="CryptoDB:Vbra_363"/>
<dbReference type="InParanoid" id="A0A0G4GVX1"/>
<keyword evidence="8" id="KW-0808">Transferase</keyword>
<reference evidence="12 13" key="1">
    <citation type="submission" date="2014-11" db="EMBL/GenBank/DDBJ databases">
        <authorList>
            <person name="Zhu J."/>
            <person name="Qi W."/>
            <person name="Song R."/>
        </authorList>
    </citation>
    <scope>NUCLEOTIDE SEQUENCE [LARGE SCALE GENOMIC DNA]</scope>
</reference>
<dbReference type="AlphaFoldDB" id="A0A0G4GVX1"/>
<feature type="compositionally biased region" description="Basic residues" evidence="10">
    <location>
        <begin position="626"/>
        <end position="644"/>
    </location>
</feature>
<protein>
    <recommendedName>
        <fullName evidence="11">Retroviral polymerase SH3-like domain-containing protein</fullName>
    </recommendedName>
</protein>
<dbReference type="InterPro" id="IPR039537">
    <property type="entry name" value="Retrotran_Ty1/copia-like"/>
</dbReference>
<dbReference type="GO" id="GO:0004519">
    <property type="term" value="F:endonuclease activity"/>
    <property type="evidence" value="ECO:0007669"/>
    <property type="project" value="UniProtKB-KW"/>
</dbReference>
<evidence type="ECO:0000313" key="12">
    <source>
        <dbReference type="EMBL" id="CEM34825.1"/>
    </source>
</evidence>
<dbReference type="Proteomes" id="UP000041254">
    <property type="component" value="Unassembled WGS sequence"/>
</dbReference>
<keyword evidence="2" id="KW-0479">Metal-binding</keyword>
<evidence type="ECO:0000256" key="7">
    <source>
        <dbReference type="ARBA" id="ARBA00022918"/>
    </source>
</evidence>
<evidence type="ECO:0000256" key="10">
    <source>
        <dbReference type="SAM" id="MobiDB-lite"/>
    </source>
</evidence>
<keyword evidence="7" id="KW-0695">RNA-directed DNA polymerase</keyword>
<evidence type="ECO:0000256" key="8">
    <source>
        <dbReference type="ARBA" id="ARBA00022932"/>
    </source>
</evidence>
<dbReference type="STRING" id="1169540.A0A0G4GVX1"/>
<dbReference type="EMBL" id="CDMY01000832">
    <property type="protein sequence ID" value="CEM34825.1"/>
    <property type="molecule type" value="Genomic_DNA"/>
</dbReference>
<dbReference type="GO" id="GO:0016787">
    <property type="term" value="F:hydrolase activity"/>
    <property type="evidence" value="ECO:0007669"/>
    <property type="project" value="UniProtKB-KW"/>
</dbReference>
<proteinExistence type="predicted"/>
<evidence type="ECO:0000256" key="5">
    <source>
        <dbReference type="ARBA" id="ARBA00022842"/>
    </source>
</evidence>
<keyword evidence="5" id="KW-0460">Magnesium</keyword>
<keyword evidence="13" id="KW-1185">Reference proteome</keyword>
<keyword evidence="9" id="KW-0233">DNA recombination</keyword>
<dbReference type="OrthoDB" id="448915at2759"/>
<feature type="region of interest" description="Disordered" evidence="10">
    <location>
        <begin position="205"/>
        <end position="264"/>
    </location>
</feature>
<sequence length="644" mass="72051">MNRTLLEKGTALLLRHGITEAFWPFAIDTAAYLRNRMPTESLSEDKTPYEMWHGRRPYLGHVRVWGCLGFVHVRKPFRAHKFAARAVPMLLIGYDVRTKDAYRMWNPKTRRVIISRDVRFLEKRTWHRRLVPANWEATHRLGGPLQARPELVDDHAQRGDGLADLAHQSGVVMNPESDPIIAEKPETRDVEPDELEELGDLDQQGHVQAGGDESFDGPSGAGDVQMDGQPGAINPENDHVVDGMDAEPASGRPADPAAEPSDADMELMPIDEGEMALDRRAPPAPPPRRSGRERLIPRSLHEDHLFDVRAVQVGVANGPVVVRPCGDRKTGGGRMDAKRGGEGCRCRAVKSSRCMCNAGMTSDAPPDWSHLFTQQSRQRSAGKRRSRGHGGGLPDLFVNAFSVKAGPMADTVYEPKTCQEAREGPECEGWIEAMDKEHQAMHDLGVFEYVLREEADGRVIQAKWVFKQKPDRKKARLVAKGFQQRLRPDEETTQSIVALSSTESEYIAASDCTRELLYLMQVMEGLGFKVPPTVLYGDNDGCIQNIKNHQASKKTRHVAIRYHHVRSTYQDGKIRPEYVPSKENVADLLKKSLPASQHAKLTCMVTRGADGITLSSDGLMTEPERQKRKRQTSKSDSKKRRKVD</sequence>
<dbReference type="GO" id="GO:0015074">
    <property type="term" value="P:DNA integration"/>
    <property type="evidence" value="ECO:0007669"/>
    <property type="project" value="UniProtKB-KW"/>
</dbReference>
<feature type="region of interest" description="Disordered" evidence="10">
    <location>
        <begin position="614"/>
        <end position="644"/>
    </location>
</feature>
<keyword evidence="1" id="KW-0540">Nuclease</keyword>
<feature type="region of interest" description="Disordered" evidence="10">
    <location>
        <begin position="374"/>
        <end position="393"/>
    </location>
</feature>
<dbReference type="GO" id="GO:0003964">
    <property type="term" value="F:RNA-directed DNA polymerase activity"/>
    <property type="evidence" value="ECO:0007669"/>
    <property type="project" value="UniProtKB-KW"/>
</dbReference>
<dbReference type="InterPro" id="IPR057670">
    <property type="entry name" value="SH3_retrovirus"/>
</dbReference>
<accession>A0A0G4GVX1</accession>
<dbReference type="PANTHER" id="PTHR42648">
    <property type="entry name" value="TRANSPOSASE, PUTATIVE-RELATED"/>
    <property type="match status" value="1"/>
</dbReference>
<keyword evidence="4" id="KW-0378">Hydrolase</keyword>
<dbReference type="SUPFAM" id="SSF53098">
    <property type="entry name" value="Ribonuclease H-like"/>
    <property type="match status" value="1"/>
</dbReference>
<evidence type="ECO:0000256" key="9">
    <source>
        <dbReference type="ARBA" id="ARBA00023172"/>
    </source>
</evidence>
<gene>
    <name evidence="12" type="ORF">Vbra_363</name>
</gene>
<dbReference type="PANTHER" id="PTHR42648:SF11">
    <property type="entry name" value="TRANSPOSON TY4-P GAG-POL POLYPROTEIN"/>
    <property type="match status" value="1"/>
</dbReference>
<keyword evidence="6" id="KW-0229">DNA integration</keyword>
<evidence type="ECO:0000256" key="1">
    <source>
        <dbReference type="ARBA" id="ARBA00022722"/>
    </source>
</evidence>
<keyword evidence="8" id="KW-0548">Nucleotidyltransferase</keyword>
<dbReference type="PhylomeDB" id="A0A0G4GVX1"/>
<evidence type="ECO:0000256" key="4">
    <source>
        <dbReference type="ARBA" id="ARBA00022801"/>
    </source>
</evidence>
<evidence type="ECO:0000313" key="13">
    <source>
        <dbReference type="Proteomes" id="UP000041254"/>
    </source>
</evidence>
<evidence type="ECO:0000256" key="2">
    <source>
        <dbReference type="ARBA" id="ARBA00022723"/>
    </source>
</evidence>
<dbReference type="GO" id="GO:0003887">
    <property type="term" value="F:DNA-directed DNA polymerase activity"/>
    <property type="evidence" value="ECO:0007669"/>
    <property type="project" value="UniProtKB-KW"/>
</dbReference>
<name>A0A0G4GVX1_VITBC</name>
<dbReference type="CDD" id="cd09272">
    <property type="entry name" value="RNase_HI_RT_Ty1"/>
    <property type="match status" value="1"/>
</dbReference>
<evidence type="ECO:0000256" key="3">
    <source>
        <dbReference type="ARBA" id="ARBA00022759"/>
    </source>
</evidence>
<dbReference type="GO" id="GO:0006310">
    <property type="term" value="P:DNA recombination"/>
    <property type="evidence" value="ECO:0007669"/>
    <property type="project" value="UniProtKB-KW"/>
</dbReference>
<feature type="domain" description="Retroviral polymerase SH3-like" evidence="11">
    <location>
        <begin position="67"/>
        <end position="128"/>
    </location>
</feature>
<dbReference type="Pfam" id="PF25597">
    <property type="entry name" value="SH3_retrovirus"/>
    <property type="match status" value="1"/>
</dbReference>